<evidence type="ECO:0000313" key="3">
    <source>
        <dbReference type="Proteomes" id="UP001500416"/>
    </source>
</evidence>
<proteinExistence type="predicted"/>
<evidence type="ECO:0000256" key="1">
    <source>
        <dbReference type="SAM" id="MobiDB-lite"/>
    </source>
</evidence>
<name>A0ABN0UFW6_9PSEU</name>
<dbReference type="RefSeq" id="WP_343936977.1">
    <property type="nucleotide sequence ID" value="NZ_BAAABU010000017.1"/>
</dbReference>
<organism evidence="2 3">
    <name type="scientific">Saccharothrix mutabilis subsp. mutabilis</name>
    <dbReference type="NCBI Taxonomy" id="66855"/>
    <lineage>
        <taxon>Bacteria</taxon>
        <taxon>Bacillati</taxon>
        <taxon>Actinomycetota</taxon>
        <taxon>Actinomycetes</taxon>
        <taxon>Pseudonocardiales</taxon>
        <taxon>Pseudonocardiaceae</taxon>
        <taxon>Saccharothrix</taxon>
    </lineage>
</organism>
<accession>A0ABN0UFW6</accession>
<reference evidence="2 3" key="1">
    <citation type="journal article" date="2019" name="Int. J. Syst. Evol. Microbiol.">
        <title>The Global Catalogue of Microorganisms (GCM) 10K type strain sequencing project: providing services to taxonomists for standard genome sequencing and annotation.</title>
        <authorList>
            <consortium name="The Broad Institute Genomics Platform"/>
            <consortium name="The Broad Institute Genome Sequencing Center for Infectious Disease"/>
            <person name="Wu L."/>
            <person name="Ma J."/>
        </authorList>
    </citation>
    <scope>NUCLEOTIDE SEQUENCE [LARGE SCALE GENOMIC DNA]</scope>
    <source>
        <strain evidence="2 3">JCM 3380</strain>
    </source>
</reference>
<dbReference type="Proteomes" id="UP001500416">
    <property type="component" value="Unassembled WGS sequence"/>
</dbReference>
<feature type="compositionally biased region" description="Basic residues" evidence="1">
    <location>
        <begin position="100"/>
        <end position="109"/>
    </location>
</feature>
<dbReference type="EMBL" id="BAAABU010000017">
    <property type="protein sequence ID" value="GAA0249278.1"/>
    <property type="molecule type" value="Genomic_DNA"/>
</dbReference>
<gene>
    <name evidence="2" type="ORF">GCM10010492_56600</name>
</gene>
<feature type="compositionally biased region" description="Low complexity" evidence="1">
    <location>
        <begin position="90"/>
        <end position="99"/>
    </location>
</feature>
<keyword evidence="3" id="KW-1185">Reference proteome</keyword>
<feature type="region of interest" description="Disordered" evidence="1">
    <location>
        <begin position="87"/>
        <end position="109"/>
    </location>
</feature>
<evidence type="ECO:0000313" key="2">
    <source>
        <dbReference type="EMBL" id="GAA0249278.1"/>
    </source>
</evidence>
<comment type="caution">
    <text evidence="2">The sequence shown here is derived from an EMBL/GenBank/DDBJ whole genome shotgun (WGS) entry which is preliminary data.</text>
</comment>
<sequence length="109" mass="11406">MSVSELVDAVDRAIRTALSETCPPHDPATCARSAHLRLVEALKSTHQGDEGLPGAAQACVDAACEHLRYGELLEARILLTAALGQLAPNRSPAGGAAASTRRRRGNRPA</sequence>
<protein>
    <submittedName>
        <fullName evidence="2">Uncharacterized protein</fullName>
    </submittedName>
</protein>